<organism evidence="1 2">
    <name type="scientific">Syntrophus gentianae</name>
    <dbReference type="NCBI Taxonomy" id="43775"/>
    <lineage>
        <taxon>Bacteria</taxon>
        <taxon>Pseudomonadati</taxon>
        <taxon>Thermodesulfobacteriota</taxon>
        <taxon>Syntrophia</taxon>
        <taxon>Syntrophales</taxon>
        <taxon>Syntrophaceae</taxon>
        <taxon>Syntrophus</taxon>
    </lineage>
</organism>
<dbReference type="EMBL" id="FOBS01000042">
    <property type="protein sequence ID" value="SEM75244.1"/>
    <property type="molecule type" value="Genomic_DNA"/>
</dbReference>
<evidence type="ECO:0000313" key="2">
    <source>
        <dbReference type="Proteomes" id="UP000198744"/>
    </source>
</evidence>
<dbReference type="RefSeq" id="WP_093884803.1">
    <property type="nucleotide sequence ID" value="NZ_FOBS01000042.1"/>
</dbReference>
<gene>
    <name evidence="1" type="ORF">SAMN04489760_14219</name>
</gene>
<evidence type="ECO:0000313" key="1">
    <source>
        <dbReference type="EMBL" id="SEM75244.1"/>
    </source>
</evidence>
<keyword evidence="2" id="KW-1185">Reference proteome</keyword>
<accession>A0A1H8AZB3</accession>
<reference evidence="1 2" key="1">
    <citation type="submission" date="2016-10" db="EMBL/GenBank/DDBJ databases">
        <authorList>
            <person name="de Groot N.N."/>
        </authorList>
    </citation>
    <scope>NUCLEOTIDE SEQUENCE [LARGE SCALE GENOMIC DNA]</scope>
    <source>
        <strain evidence="1 2">DSM 8423</strain>
    </source>
</reference>
<name>A0A1H8AZB3_9BACT</name>
<proteinExistence type="predicted"/>
<sequence>MTITIEGEEIRIMAVDFEHCLVDWRRTTGGYLGVCTSEIGEVDFGSVEANIRTALGAELQGRDNPLAKQN</sequence>
<dbReference type="Proteomes" id="UP000198744">
    <property type="component" value="Unassembled WGS sequence"/>
</dbReference>
<dbReference type="STRING" id="43775.SAMN04489760_14219"/>
<protein>
    <submittedName>
        <fullName evidence="1">Uncharacterized protein</fullName>
    </submittedName>
</protein>
<dbReference type="AlphaFoldDB" id="A0A1H8AZB3"/>